<sequence length="59" mass="6516">MSSGVRGDHLLGHQEQEKDGLSRERGIKRSAVSIYAAKALYRPKPSEATFAVTDEQTNQ</sequence>
<evidence type="ECO:0000256" key="1">
    <source>
        <dbReference type="SAM" id="MobiDB-lite"/>
    </source>
</evidence>
<evidence type="ECO:0000313" key="2">
    <source>
        <dbReference type="EMBL" id="TJZ49899.1"/>
    </source>
</evidence>
<organism evidence="2 3">
    <name type="scientific">Sphingobacterium olei</name>
    <dbReference type="NCBI Taxonomy" id="2571155"/>
    <lineage>
        <taxon>Bacteria</taxon>
        <taxon>Pseudomonadati</taxon>
        <taxon>Bacteroidota</taxon>
        <taxon>Sphingobacteriia</taxon>
        <taxon>Sphingobacteriales</taxon>
        <taxon>Sphingobacteriaceae</taxon>
        <taxon>Sphingobacterium</taxon>
    </lineage>
</organism>
<evidence type="ECO:0000313" key="3">
    <source>
        <dbReference type="Proteomes" id="UP000306808"/>
    </source>
</evidence>
<dbReference type="EMBL" id="SUME01000015">
    <property type="protein sequence ID" value="TJZ49899.1"/>
    <property type="molecule type" value="Genomic_DNA"/>
</dbReference>
<reference evidence="2 3" key="1">
    <citation type="submission" date="2019-04" db="EMBL/GenBank/DDBJ databases">
        <title>Sphingobacterium olei sp. nov., isolated from oil-contaminated soil.</title>
        <authorList>
            <person name="Liu B."/>
        </authorList>
    </citation>
    <scope>NUCLEOTIDE SEQUENCE [LARGE SCALE GENOMIC DNA]</scope>
    <source>
        <strain evidence="2 3">HAL-9</strain>
    </source>
</reference>
<dbReference type="Proteomes" id="UP000306808">
    <property type="component" value="Unassembled WGS sequence"/>
</dbReference>
<feature type="region of interest" description="Disordered" evidence="1">
    <location>
        <begin position="1"/>
        <end position="26"/>
    </location>
</feature>
<protein>
    <submittedName>
        <fullName evidence="2">Uncharacterized protein</fullName>
    </submittedName>
</protein>
<dbReference type="OrthoDB" id="9883285at2"/>
<gene>
    <name evidence="2" type="ORF">FAZ15_22005</name>
</gene>
<proteinExistence type="predicted"/>
<keyword evidence="3" id="KW-1185">Reference proteome</keyword>
<dbReference type="AlphaFoldDB" id="A0A4U0N7U9"/>
<name>A0A4U0N7U9_9SPHI</name>
<dbReference type="RefSeq" id="WP_136903530.1">
    <property type="nucleotide sequence ID" value="NZ_SUME01000015.1"/>
</dbReference>
<comment type="caution">
    <text evidence="2">The sequence shown here is derived from an EMBL/GenBank/DDBJ whole genome shotgun (WGS) entry which is preliminary data.</text>
</comment>
<accession>A0A4U0N7U9</accession>